<evidence type="ECO:0000256" key="1">
    <source>
        <dbReference type="SAM" id="MobiDB-lite"/>
    </source>
</evidence>
<evidence type="ECO:0000313" key="2">
    <source>
        <dbReference type="EMBL" id="EWC48647.1"/>
    </source>
</evidence>
<feature type="compositionally biased region" description="Basic and acidic residues" evidence="1">
    <location>
        <begin position="45"/>
        <end position="62"/>
    </location>
</feature>
<proteinExistence type="predicted"/>
<feature type="compositionally biased region" description="Polar residues" evidence="1">
    <location>
        <begin position="65"/>
        <end position="80"/>
    </location>
</feature>
<name>W7I992_9PEZI</name>
<dbReference type="EMBL" id="KI966372">
    <property type="protein sequence ID" value="EWC48647.1"/>
    <property type="molecule type" value="Genomic_DNA"/>
</dbReference>
<protein>
    <submittedName>
        <fullName evidence="2">Uncharacterized protein</fullName>
    </submittedName>
</protein>
<reference evidence="2 3" key="1">
    <citation type="submission" date="2013-05" db="EMBL/GenBank/DDBJ databases">
        <title>Drechslerella stenobrocha genome reveals carnivorous origination and mechanical trapping mechanism of predatory fungi.</title>
        <authorList>
            <person name="Liu X."/>
            <person name="Zhang W."/>
            <person name="Liu K."/>
        </authorList>
    </citation>
    <scope>NUCLEOTIDE SEQUENCE [LARGE SCALE GENOMIC DNA]</scope>
    <source>
        <strain evidence="2 3">248</strain>
    </source>
</reference>
<feature type="compositionally biased region" description="Low complexity" evidence="1">
    <location>
        <begin position="1"/>
        <end position="14"/>
    </location>
</feature>
<dbReference type="AlphaFoldDB" id="W7I992"/>
<sequence length="118" mass="12966">MLSTTTTTTTTITITEEKSTTAQLQQQPQGGDPKQRAISPITTIFEDRGENAIRVPTDEWRRKTGTPTGSGSFRSGSTVSPRKKKMSFCRRLGSCIGRSCEYYSEYLAAGEGRHLGMP</sequence>
<gene>
    <name evidence="2" type="ORF">DRE_01869</name>
</gene>
<feature type="region of interest" description="Disordered" evidence="1">
    <location>
        <begin position="1"/>
        <end position="82"/>
    </location>
</feature>
<dbReference type="OrthoDB" id="10496625at2759"/>
<dbReference type="Proteomes" id="UP000024837">
    <property type="component" value="Unassembled WGS sequence"/>
</dbReference>
<keyword evidence="3" id="KW-1185">Reference proteome</keyword>
<accession>W7I992</accession>
<dbReference type="HOGENOM" id="CLU_2073100_0_0_1"/>
<evidence type="ECO:0000313" key="3">
    <source>
        <dbReference type="Proteomes" id="UP000024837"/>
    </source>
</evidence>
<organism evidence="2 3">
    <name type="scientific">Drechslerella stenobrocha 248</name>
    <dbReference type="NCBI Taxonomy" id="1043628"/>
    <lineage>
        <taxon>Eukaryota</taxon>
        <taxon>Fungi</taxon>
        <taxon>Dikarya</taxon>
        <taxon>Ascomycota</taxon>
        <taxon>Pezizomycotina</taxon>
        <taxon>Orbiliomycetes</taxon>
        <taxon>Orbiliales</taxon>
        <taxon>Orbiliaceae</taxon>
        <taxon>Drechslerella</taxon>
    </lineage>
</organism>